<name>A0A1L9P2K5_9RHOB</name>
<dbReference type="Proteomes" id="UP000184514">
    <property type="component" value="Unassembled WGS sequence"/>
</dbReference>
<feature type="transmembrane region" description="Helical" evidence="1">
    <location>
        <begin position="22"/>
        <end position="39"/>
    </location>
</feature>
<proteinExistence type="predicted"/>
<dbReference type="EMBL" id="MLCB01000010">
    <property type="protein sequence ID" value="OJI95644.1"/>
    <property type="molecule type" value="Genomic_DNA"/>
</dbReference>
<keyword evidence="1" id="KW-0812">Transmembrane</keyword>
<accession>A0A1L9P2K5</accession>
<keyword evidence="1" id="KW-1133">Transmembrane helix</keyword>
<evidence type="ECO:0008006" key="4">
    <source>
        <dbReference type="Google" id="ProtNLM"/>
    </source>
</evidence>
<reference evidence="2 3" key="1">
    <citation type="submission" date="2016-10" db="EMBL/GenBank/DDBJ databases">
        <title>Genome sequence of Planktotalea frisia SH6-1.</title>
        <authorList>
            <person name="Poehlein A."/>
            <person name="Bakenhus I."/>
            <person name="Voget S."/>
            <person name="Brinkhoff T."/>
            <person name="Simon M."/>
        </authorList>
    </citation>
    <scope>NUCLEOTIDE SEQUENCE [LARGE SCALE GENOMIC DNA]</scope>
    <source>
        <strain evidence="2 3">SH6-1</strain>
    </source>
</reference>
<dbReference type="InterPro" id="IPR018919">
    <property type="entry name" value="DUF2484"/>
</dbReference>
<evidence type="ECO:0000256" key="1">
    <source>
        <dbReference type="SAM" id="Phobius"/>
    </source>
</evidence>
<evidence type="ECO:0000313" key="2">
    <source>
        <dbReference type="EMBL" id="OJI95644.1"/>
    </source>
</evidence>
<keyword evidence="3" id="KW-1185">Reference proteome</keyword>
<keyword evidence="1" id="KW-0472">Membrane</keyword>
<protein>
    <recommendedName>
        <fullName evidence="4">UDP-N-acetylmuramate--alanine ligase</fullName>
    </recommendedName>
</protein>
<dbReference type="AlphaFoldDB" id="A0A1L9P2K5"/>
<organism evidence="2 3">
    <name type="scientific">Planktotalea frisia</name>
    <dbReference type="NCBI Taxonomy" id="696762"/>
    <lineage>
        <taxon>Bacteria</taxon>
        <taxon>Pseudomonadati</taxon>
        <taxon>Pseudomonadota</taxon>
        <taxon>Alphaproteobacteria</taxon>
        <taxon>Rhodobacterales</taxon>
        <taxon>Paracoccaceae</taxon>
        <taxon>Planktotalea</taxon>
    </lineage>
</organism>
<dbReference type="Pfam" id="PF10658">
    <property type="entry name" value="DUF2484"/>
    <property type="match status" value="1"/>
</dbReference>
<evidence type="ECO:0000313" key="3">
    <source>
        <dbReference type="Proteomes" id="UP000184514"/>
    </source>
</evidence>
<feature type="transmembrane region" description="Helical" evidence="1">
    <location>
        <begin position="45"/>
        <end position="63"/>
    </location>
</feature>
<dbReference type="STRING" id="696762.PFRI_01570"/>
<sequence>MSGAVYVLCAAVVAMLPIRRQYWPAGIMLLAAPLLLAFIGYQHGWFWFVLGMLAFLSMFRNPLRYLWKKSRGEHVELPE</sequence>
<gene>
    <name evidence="2" type="ORF">PFRI_01570</name>
</gene>
<comment type="caution">
    <text evidence="2">The sequence shown here is derived from an EMBL/GenBank/DDBJ whole genome shotgun (WGS) entry which is preliminary data.</text>
</comment>